<dbReference type="AlphaFoldDB" id="A0A344J819"/>
<evidence type="ECO:0000259" key="2">
    <source>
        <dbReference type="Pfam" id="PF03703"/>
    </source>
</evidence>
<feature type="transmembrane region" description="Helical" evidence="1">
    <location>
        <begin position="65"/>
        <end position="83"/>
    </location>
</feature>
<dbReference type="KEGG" id="lue:DCD74_11245"/>
<accession>A0A344J819</accession>
<evidence type="ECO:0000256" key="1">
    <source>
        <dbReference type="SAM" id="Phobius"/>
    </source>
</evidence>
<dbReference type="PIRSF" id="PIRSF026631">
    <property type="entry name" value="UCP026631"/>
    <property type="match status" value="1"/>
</dbReference>
<dbReference type="Proteomes" id="UP000251842">
    <property type="component" value="Chromosome"/>
</dbReference>
<dbReference type="InterPro" id="IPR005182">
    <property type="entry name" value="YdbS-like_PH"/>
</dbReference>
<feature type="domain" description="YdbS-like PH" evidence="2">
    <location>
        <begin position="427"/>
        <end position="502"/>
    </location>
</feature>
<gene>
    <name evidence="3" type="ORF">DCD74_11245</name>
</gene>
<evidence type="ECO:0000313" key="3">
    <source>
        <dbReference type="EMBL" id="AXA85179.1"/>
    </source>
</evidence>
<proteinExistence type="predicted"/>
<dbReference type="InterPro" id="IPR014529">
    <property type="entry name" value="UCP026631"/>
</dbReference>
<keyword evidence="1" id="KW-1133">Transmembrane helix</keyword>
<organism evidence="3 4">
    <name type="scientific">Solilutibacter oculi</name>
    <dbReference type="NCBI Taxonomy" id="2698682"/>
    <lineage>
        <taxon>Bacteria</taxon>
        <taxon>Pseudomonadati</taxon>
        <taxon>Pseudomonadota</taxon>
        <taxon>Gammaproteobacteria</taxon>
        <taxon>Lysobacterales</taxon>
        <taxon>Lysobacteraceae</taxon>
        <taxon>Solilutibacter</taxon>
    </lineage>
</organism>
<feature type="transmembrane region" description="Helical" evidence="1">
    <location>
        <begin position="34"/>
        <end position="58"/>
    </location>
</feature>
<dbReference type="PANTHER" id="PTHR34473:SF2">
    <property type="entry name" value="UPF0699 TRANSMEMBRANE PROTEIN YDBT"/>
    <property type="match status" value="1"/>
</dbReference>
<name>A0A344J819_9GAMM</name>
<protein>
    <recommendedName>
        <fullName evidence="2">YdbS-like PH domain-containing protein</fullName>
    </recommendedName>
</protein>
<evidence type="ECO:0000313" key="4">
    <source>
        <dbReference type="Proteomes" id="UP000251842"/>
    </source>
</evidence>
<sequence>MTTELPVPPPVPASTATDPAPLRIDGEEHRLHPWSWLFVTLQHLKQFIVPLLVLLFAGRGDRNELWPLIGVGVLAVMSVWQYFTYRYRLLDDRIEIRSGLLERKLRQIAYARIHNVALHQTLLHRVFGVAEVRLESAGGQKPEAEMRVLRFDKAIALERLVREHGGDVAAEAGGAAVPEAASHTLLQMPTMEVIRHGLVSNRGLVLVAGGFAALSQGSSRFFANFSERWLKAGTGYAESHHFGWTDYALGVMSLLAMFVIVLRLLSVAMSLLQYHGFTLSEAGRRLTVVRGLLTRLRTSVPKRRIQAWTLRESVLHRLLKRRALSIDTASGQASGKEQQRGLRELAPIATPAQCEALIHHLLPGVQWPPSGWQPLHRLAWLRIWLGDLLWVLPVTAGLVWRFGAWGAMLLLWLPWSAFLAWKSAQCAGWSLEGALVAVRRGWWSRKWRFAEVDKLQALQLSRSPLDRLFGMRSLLLDTAGANAMSPSLHIAYLTPAAAESLQQVLSRRLAKSALRW</sequence>
<keyword evidence="1" id="KW-0472">Membrane</keyword>
<feature type="domain" description="YdbS-like PH" evidence="2">
    <location>
        <begin position="82"/>
        <end position="159"/>
    </location>
</feature>
<keyword evidence="4" id="KW-1185">Reference proteome</keyword>
<dbReference type="EMBL" id="CP029556">
    <property type="protein sequence ID" value="AXA85179.1"/>
    <property type="molecule type" value="Genomic_DNA"/>
</dbReference>
<dbReference type="PANTHER" id="PTHR34473">
    <property type="entry name" value="UPF0699 TRANSMEMBRANE PROTEIN YDBS"/>
    <property type="match status" value="1"/>
</dbReference>
<dbReference type="RefSeq" id="WP_112927390.1">
    <property type="nucleotide sequence ID" value="NZ_CP029556.1"/>
</dbReference>
<keyword evidence="1" id="KW-0812">Transmembrane</keyword>
<feature type="domain" description="YdbS-like PH" evidence="2">
    <location>
        <begin position="276"/>
        <end position="332"/>
    </location>
</feature>
<reference evidence="4" key="1">
    <citation type="submission" date="2018-05" db="EMBL/GenBank/DDBJ databases">
        <title>Luteimonas pekinense sp. nov., isolated from human Meibomian gland secretions, Beijing, China.</title>
        <authorList>
            <person name="Wen T."/>
            <person name="Bai H."/>
            <person name="Lv H."/>
        </authorList>
    </citation>
    <scope>NUCLEOTIDE SEQUENCE [LARGE SCALE GENOMIC DNA]</scope>
    <source>
        <strain evidence="4">83-4</strain>
    </source>
</reference>
<dbReference type="OrthoDB" id="240564at2"/>
<dbReference type="Pfam" id="PF03703">
    <property type="entry name" value="bPH_2"/>
    <property type="match status" value="3"/>
</dbReference>